<dbReference type="InterPro" id="IPR036312">
    <property type="entry name" value="Bifun_inhib/LTP/seed_sf"/>
</dbReference>
<evidence type="ECO:0000256" key="2">
    <source>
        <dbReference type="ARBA" id="ARBA00022448"/>
    </source>
</evidence>
<dbReference type="Pfam" id="PF00234">
    <property type="entry name" value="Tryp_alpha_amyl"/>
    <property type="match status" value="1"/>
</dbReference>
<dbReference type="Gene3D" id="1.10.110.10">
    <property type="entry name" value="Plant lipid-transfer and hydrophobic proteins"/>
    <property type="match status" value="1"/>
</dbReference>
<organism evidence="7 8">
    <name type="scientific">Rehmannia glutinosa</name>
    <name type="common">Chinese foxglove</name>
    <dbReference type="NCBI Taxonomy" id="99300"/>
    <lineage>
        <taxon>Eukaryota</taxon>
        <taxon>Viridiplantae</taxon>
        <taxon>Streptophyta</taxon>
        <taxon>Embryophyta</taxon>
        <taxon>Tracheophyta</taxon>
        <taxon>Spermatophyta</taxon>
        <taxon>Magnoliopsida</taxon>
        <taxon>eudicotyledons</taxon>
        <taxon>Gunneridae</taxon>
        <taxon>Pentapetalae</taxon>
        <taxon>asterids</taxon>
        <taxon>lamiids</taxon>
        <taxon>Lamiales</taxon>
        <taxon>Orobanchaceae</taxon>
        <taxon>Rehmannieae</taxon>
        <taxon>Rehmannia</taxon>
    </lineage>
</organism>
<dbReference type="SUPFAM" id="SSF47699">
    <property type="entry name" value="Bifunctional inhibitor/lipid-transfer protein/seed storage 2S albumin"/>
    <property type="match status" value="1"/>
</dbReference>
<protein>
    <recommendedName>
        <fullName evidence="4">Non-specific lipid-transfer protein</fullName>
    </recommendedName>
</protein>
<gene>
    <name evidence="7" type="ORF">DH2020_006183</name>
</gene>
<dbReference type="PANTHER" id="PTHR33076">
    <property type="entry name" value="NON-SPECIFIC LIPID-TRANSFER PROTEIN 2-RELATED"/>
    <property type="match status" value="1"/>
</dbReference>
<evidence type="ECO:0000256" key="4">
    <source>
        <dbReference type="RuleBase" id="RU000628"/>
    </source>
</evidence>
<comment type="caution">
    <text evidence="7">The sequence shown here is derived from an EMBL/GenBank/DDBJ whole genome shotgun (WGS) entry which is preliminary data.</text>
</comment>
<evidence type="ECO:0000256" key="3">
    <source>
        <dbReference type="ARBA" id="ARBA00023121"/>
    </source>
</evidence>
<reference evidence="7 8" key="1">
    <citation type="journal article" date="2021" name="Comput. Struct. Biotechnol. J.">
        <title>De novo genome assembly of the potent medicinal plant Rehmannia glutinosa using nanopore technology.</title>
        <authorList>
            <person name="Ma L."/>
            <person name="Dong C."/>
            <person name="Song C."/>
            <person name="Wang X."/>
            <person name="Zheng X."/>
            <person name="Niu Y."/>
            <person name="Chen S."/>
            <person name="Feng W."/>
        </authorList>
    </citation>
    <scope>NUCLEOTIDE SEQUENCE [LARGE SCALE GENOMIC DNA]</scope>
    <source>
        <strain evidence="7">DH-2019</strain>
    </source>
</reference>
<dbReference type="SMART" id="SM00499">
    <property type="entry name" value="AAI"/>
    <property type="match status" value="1"/>
</dbReference>
<evidence type="ECO:0000256" key="1">
    <source>
        <dbReference type="ARBA" id="ARBA00009748"/>
    </source>
</evidence>
<feature type="chain" id="PRO_5045677983" description="Non-specific lipid-transfer protein" evidence="5">
    <location>
        <begin position="20"/>
        <end position="133"/>
    </location>
</feature>
<dbReference type="CDD" id="cd01960">
    <property type="entry name" value="nsLTP1"/>
    <property type="match status" value="1"/>
</dbReference>
<dbReference type="Proteomes" id="UP001318860">
    <property type="component" value="Unassembled WGS sequence"/>
</dbReference>
<dbReference type="PRINTS" id="PR00382">
    <property type="entry name" value="LIPIDTRNSFER"/>
</dbReference>
<keyword evidence="5" id="KW-0732">Signal</keyword>
<feature type="signal peptide" evidence="5">
    <location>
        <begin position="1"/>
        <end position="19"/>
    </location>
</feature>
<name>A0ABR0XI49_REHGL</name>
<keyword evidence="8" id="KW-1185">Reference proteome</keyword>
<keyword evidence="3 4" id="KW-0446">Lipid-binding</keyword>
<proteinExistence type="inferred from homology"/>
<evidence type="ECO:0000259" key="6">
    <source>
        <dbReference type="SMART" id="SM00499"/>
    </source>
</evidence>
<sequence>MSRLLYFLVVLVLLVSKSAVSVPSCEEVVKDLTPCLGFLVGNTNVPTPQCCAGIKALKDIVKTQPDRVASCNCGKQALSNFNYDPNRLPLLPKQCGVDLNMPAIDKNFDCSNKLTTVNEDVGWLASNNTNAHV</sequence>
<accession>A0ABR0XI49</accession>
<feature type="domain" description="Bifunctional inhibitor/plant lipid transfer protein/seed storage helical" evidence="6">
    <location>
        <begin position="25"/>
        <end position="110"/>
    </location>
</feature>
<comment type="function">
    <text evidence="4">Plant non-specific lipid-transfer proteins transfer phospholipids as well as galactolipids across membranes. May play a role in wax or cutin deposition in the cell walls of expanding epidermal cells and certain secretory tissues.</text>
</comment>
<evidence type="ECO:0000256" key="5">
    <source>
        <dbReference type="SAM" id="SignalP"/>
    </source>
</evidence>
<dbReference type="InterPro" id="IPR000528">
    <property type="entry name" value="Plant_nsLTP"/>
</dbReference>
<dbReference type="EMBL" id="JABTTQ020000004">
    <property type="protein sequence ID" value="KAK6158869.1"/>
    <property type="molecule type" value="Genomic_DNA"/>
</dbReference>
<keyword evidence="2 4" id="KW-0813">Transport</keyword>
<comment type="similarity">
    <text evidence="1 4">Belongs to the plant LTP family.</text>
</comment>
<evidence type="ECO:0000313" key="7">
    <source>
        <dbReference type="EMBL" id="KAK6158869.1"/>
    </source>
</evidence>
<dbReference type="InterPro" id="IPR016140">
    <property type="entry name" value="Bifunc_inhib/LTP/seed_store"/>
</dbReference>
<evidence type="ECO:0000313" key="8">
    <source>
        <dbReference type="Proteomes" id="UP001318860"/>
    </source>
</evidence>